<protein>
    <submittedName>
        <fullName evidence="3">Uncharacterized protein</fullName>
    </submittedName>
</protein>
<feature type="compositionally biased region" description="Low complexity" evidence="1">
    <location>
        <begin position="125"/>
        <end position="136"/>
    </location>
</feature>
<proteinExistence type="predicted"/>
<feature type="compositionally biased region" description="Basic and acidic residues" evidence="1">
    <location>
        <begin position="110"/>
        <end position="124"/>
    </location>
</feature>
<keyword evidence="4" id="KW-1185">Reference proteome</keyword>
<feature type="transmembrane region" description="Helical" evidence="2">
    <location>
        <begin position="47"/>
        <end position="68"/>
    </location>
</feature>
<feature type="compositionally biased region" description="Low complexity" evidence="1">
    <location>
        <begin position="335"/>
        <end position="357"/>
    </location>
</feature>
<evidence type="ECO:0000256" key="2">
    <source>
        <dbReference type="SAM" id="Phobius"/>
    </source>
</evidence>
<feature type="compositionally biased region" description="Basic and acidic residues" evidence="1">
    <location>
        <begin position="1"/>
        <end position="19"/>
    </location>
</feature>
<feature type="transmembrane region" description="Helical" evidence="2">
    <location>
        <begin position="197"/>
        <end position="218"/>
    </location>
</feature>
<dbReference type="RefSeq" id="WP_349638157.1">
    <property type="nucleotide sequence ID" value="NZ_CP090958.1"/>
</dbReference>
<evidence type="ECO:0000313" key="3">
    <source>
        <dbReference type="EMBL" id="WGW11369.1"/>
    </source>
</evidence>
<feature type="compositionally biased region" description="Polar residues" evidence="1">
    <location>
        <begin position="145"/>
        <end position="159"/>
    </location>
</feature>
<evidence type="ECO:0000256" key="1">
    <source>
        <dbReference type="SAM" id="MobiDB-lite"/>
    </source>
</evidence>
<feature type="compositionally biased region" description="Basic and acidic residues" evidence="1">
    <location>
        <begin position="82"/>
        <end position="91"/>
    </location>
</feature>
<keyword evidence="2" id="KW-1133">Transmembrane helix</keyword>
<dbReference type="Proteomes" id="UP001209083">
    <property type="component" value="Chromosome"/>
</dbReference>
<feature type="compositionally biased region" description="Polar residues" evidence="1">
    <location>
        <begin position="299"/>
        <end position="334"/>
    </location>
</feature>
<organism evidence="3 4">
    <name type="scientific">Saxibacter everestensis</name>
    <dbReference type="NCBI Taxonomy" id="2909229"/>
    <lineage>
        <taxon>Bacteria</taxon>
        <taxon>Bacillati</taxon>
        <taxon>Actinomycetota</taxon>
        <taxon>Actinomycetes</taxon>
        <taxon>Micrococcales</taxon>
        <taxon>Brevibacteriaceae</taxon>
        <taxon>Saxibacter</taxon>
    </lineage>
</organism>
<feature type="region of interest" description="Disordered" evidence="1">
    <location>
        <begin position="1"/>
        <end position="23"/>
    </location>
</feature>
<accession>A0ABY8QSM3</accession>
<feature type="compositionally biased region" description="Polar residues" evidence="1">
    <location>
        <begin position="96"/>
        <end position="107"/>
    </location>
</feature>
<keyword evidence="2" id="KW-0472">Membrane</keyword>
<gene>
    <name evidence="3" type="ORF">LWF01_14925</name>
</gene>
<sequence length="383" mass="38598">MKDTTTIEPKDEKKNDSDVKSALSPSKLVASGAAAATASVVGGQLGVAGTVIGAGLVSVVSAVSLTLYQHSLDKGRERLLRSKTDTRRLQRLEPVGSTTGRTPTSTFPLIERDESSAASDRSDSDATSARDSNATTVLDPRTALIRTQTGRIETPTTVLDRQDLFPGTGGDGDESEPTTDQSEQPQRWWHRLSKKQVFLAVGLAAAAFVLGLGGILAAQAVTGTDLSKGTGTIHTQLSSGGGSASDDGSEKDGETDGSSSDGKDDSSSDTTVKDSGNTEKQQNGEQPATDPSDVPTGPESDSATNPGDDTPSTEPSAPSNPGNEQESGGSDTTEQGGSDSAGRDSSGSGTSGSDSSSGNGGGGSSQRGSSQQGTDGAGSSTAP</sequence>
<evidence type="ECO:0000313" key="4">
    <source>
        <dbReference type="Proteomes" id="UP001209083"/>
    </source>
</evidence>
<name>A0ABY8QSM3_9MICO</name>
<dbReference type="EMBL" id="CP090958">
    <property type="protein sequence ID" value="WGW11369.1"/>
    <property type="molecule type" value="Genomic_DNA"/>
</dbReference>
<feature type="region of interest" description="Disordered" evidence="1">
    <location>
        <begin position="232"/>
        <end position="383"/>
    </location>
</feature>
<keyword evidence="2" id="KW-0812">Transmembrane</keyword>
<reference evidence="3 4" key="1">
    <citation type="submission" date="2023-05" db="EMBL/GenBank/DDBJ databases">
        <title>Lithophilousrod everest ZFBP1038 complete genpme.</title>
        <authorList>
            <person name="Tian M."/>
        </authorList>
    </citation>
    <scope>NUCLEOTIDE SEQUENCE [LARGE SCALE GENOMIC DNA]</scope>
    <source>
        <strain evidence="3 4">ZFBP1038</strain>
    </source>
</reference>
<feature type="region of interest" description="Disordered" evidence="1">
    <location>
        <begin position="82"/>
        <end position="187"/>
    </location>
</feature>